<dbReference type="KEGG" id="dar:Daro_3590"/>
<dbReference type="PROSITE" id="PS51257">
    <property type="entry name" value="PROKAR_LIPOPROTEIN"/>
    <property type="match status" value="1"/>
</dbReference>
<evidence type="ECO:0000256" key="2">
    <source>
        <dbReference type="SAM" id="SignalP"/>
    </source>
</evidence>
<sequence length="217" mass="22385">MKKLSFALLLAAGTILAGCKSNDSKPEDTAAAPAPASASATQPAATPAKPECPPEPTTKKKTSTKSKTAKKTDTPPADCEPAKPKSASTAKTSEPAKPEAAATAVTGGTAGKACNPCAMKSKDGTFDGEVYGTIPPGSKWAKLQIGMHQSEVERILGVTSNIRAYVTAKAWIPFYFGGDSHRYEAVYAGQGSVAYTGGSWGGGQGILMMINYDPKIQ</sequence>
<reference evidence="3" key="1">
    <citation type="submission" date="2005-08" db="EMBL/GenBank/DDBJ databases">
        <title>Complete sequence of Dechloromonas aromatica RCB.</title>
        <authorList>
            <person name="Salinero K.K."/>
            <person name="Copeland A."/>
            <person name="Lucas S."/>
            <person name="Lapidus A."/>
            <person name="Barry K."/>
            <person name="Detter J.C."/>
            <person name="Glavina T."/>
            <person name="Hammon N."/>
            <person name="Israni S."/>
            <person name="Pitluck S."/>
            <person name="Di Bartolo G."/>
            <person name="Trong S."/>
            <person name="Schmutz J."/>
            <person name="Larimer F."/>
            <person name="Land M."/>
            <person name="Ivanova N."/>
            <person name="Richardson P."/>
        </authorList>
    </citation>
    <scope>NUCLEOTIDE SEQUENCE</scope>
    <source>
        <strain evidence="3">RCB</strain>
    </source>
</reference>
<accession>Q47A12</accession>
<feature type="region of interest" description="Disordered" evidence="1">
    <location>
        <begin position="18"/>
        <end position="102"/>
    </location>
</feature>
<protein>
    <recommendedName>
        <fullName evidence="4">Lipoprotein</fullName>
    </recommendedName>
</protein>
<name>Q47A12_DECAR</name>
<dbReference type="eggNOG" id="COG2913">
    <property type="taxonomic scope" value="Bacteria"/>
</dbReference>
<keyword evidence="2" id="KW-0732">Signal</keyword>
<evidence type="ECO:0008006" key="4">
    <source>
        <dbReference type="Google" id="ProtNLM"/>
    </source>
</evidence>
<dbReference type="OrthoDB" id="7304788at2"/>
<gene>
    <name evidence="3" type="ordered locus">Daro_3590</name>
</gene>
<evidence type="ECO:0000313" key="3">
    <source>
        <dbReference type="EMBL" id="AAZ48319.1"/>
    </source>
</evidence>
<feature type="compositionally biased region" description="Low complexity" evidence="1">
    <location>
        <begin position="29"/>
        <end position="49"/>
    </location>
</feature>
<dbReference type="AlphaFoldDB" id="Q47A12"/>
<feature type="chain" id="PRO_5004233232" description="Lipoprotein" evidence="2">
    <location>
        <begin position="18"/>
        <end position="217"/>
    </location>
</feature>
<organism evidence="3">
    <name type="scientific">Dechloromonas aromatica (strain RCB)</name>
    <dbReference type="NCBI Taxonomy" id="159087"/>
    <lineage>
        <taxon>Bacteria</taxon>
        <taxon>Pseudomonadati</taxon>
        <taxon>Pseudomonadota</taxon>
        <taxon>Betaproteobacteria</taxon>
        <taxon>Rhodocyclales</taxon>
        <taxon>Azonexaceae</taxon>
        <taxon>Dechloromonas</taxon>
    </lineage>
</organism>
<proteinExistence type="predicted"/>
<dbReference type="STRING" id="159087.Daro_3590"/>
<feature type="compositionally biased region" description="Basic residues" evidence="1">
    <location>
        <begin position="59"/>
        <end position="69"/>
    </location>
</feature>
<feature type="signal peptide" evidence="2">
    <location>
        <begin position="1"/>
        <end position="17"/>
    </location>
</feature>
<dbReference type="HOGENOM" id="CLU_1270569_0_0_4"/>
<evidence type="ECO:0000256" key="1">
    <source>
        <dbReference type="SAM" id="MobiDB-lite"/>
    </source>
</evidence>
<dbReference type="EMBL" id="CP000089">
    <property type="protein sequence ID" value="AAZ48319.1"/>
    <property type="molecule type" value="Genomic_DNA"/>
</dbReference>